<feature type="transmembrane region" description="Helical" evidence="1">
    <location>
        <begin position="244"/>
        <end position="268"/>
    </location>
</feature>
<dbReference type="Pfam" id="PF19877">
    <property type="entry name" value="DUF6350"/>
    <property type="match status" value="1"/>
</dbReference>
<feature type="transmembrane region" description="Helical" evidence="1">
    <location>
        <begin position="207"/>
        <end position="224"/>
    </location>
</feature>
<dbReference type="AlphaFoldDB" id="A0A1V2II52"/>
<sequence length="448" mass="44078">MAHPVASRGAAALRLTRLARLAHAFGVALPGPAVTCAAGLVAVQLLVLVVWGADTRSSAGAGAALRIGADLWLLAHGATLRLPDGDVRVLPLGLAALPVLLAALSGYRLAAARAGGAASRVPREVDVAAGLAGRVGSGLRSRIPSLSGFAPLSAGSGARTTPPRRRVRPHRVFLDIVAVVFAQTALVCVVCWAASSPMARPVPGSAALGAAGLSGLGATIGVLAGHRRLGTAWRRVPAMLRVPLAGGLAATAALVAIGALGLCVLLLVRAGSVSGAASGLDPGPVGGVGLVAVQLVLLPNLVIWACCYALGIGFAAGPTATVSPTSAAPTTLPDLPVLRLLPSDALPGWAWLVLAVVPLAAGTALALSVRRAIPGATLLGRLGMVLTGAAACALLVGLLTALSGGGIGTQAASSFGPAAGWAILAAATEVAMAGALVTSVVELVRRRP</sequence>
<protein>
    <submittedName>
        <fullName evidence="2">Uncharacterized protein</fullName>
    </submittedName>
</protein>
<dbReference type="OrthoDB" id="3218351at2"/>
<organism evidence="2 3">
    <name type="scientific">Pseudofrankia asymbiotica</name>
    <dbReference type="NCBI Taxonomy" id="1834516"/>
    <lineage>
        <taxon>Bacteria</taxon>
        <taxon>Bacillati</taxon>
        <taxon>Actinomycetota</taxon>
        <taxon>Actinomycetes</taxon>
        <taxon>Frankiales</taxon>
        <taxon>Frankiaceae</taxon>
        <taxon>Pseudofrankia</taxon>
    </lineage>
</organism>
<evidence type="ECO:0000256" key="1">
    <source>
        <dbReference type="SAM" id="Phobius"/>
    </source>
</evidence>
<comment type="caution">
    <text evidence="2">The sequence shown here is derived from an EMBL/GenBank/DDBJ whole genome shotgun (WGS) entry which is preliminary data.</text>
</comment>
<dbReference type="Proteomes" id="UP000188929">
    <property type="component" value="Unassembled WGS sequence"/>
</dbReference>
<keyword evidence="1" id="KW-0812">Transmembrane</keyword>
<name>A0A1V2II52_9ACTN</name>
<evidence type="ECO:0000313" key="2">
    <source>
        <dbReference type="EMBL" id="ONH32111.1"/>
    </source>
</evidence>
<dbReference type="InterPro" id="IPR045931">
    <property type="entry name" value="DUF6350"/>
</dbReference>
<evidence type="ECO:0000313" key="3">
    <source>
        <dbReference type="Proteomes" id="UP000188929"/>
    </source>
</evidence>
<gene>
    <name evidence="2" type="ORF">BL253_06350</name>
</gene>
<feature type="transmembrane region" description="Helical" evidence="1">
    <location>
        <begin position="21"/>
        <end position="51"/>
    </location>
</feature>
<keyword evidence="3" id="KW-1185">Reference proteome</keyword>
<accession>A0A1V2II52</accession>
<feature type="transmembrane region" description="Helical" evidence="1">
    <location>
        <begin position="379"/>
        <end position="401"/>
    </location>
</feature>
<keyword evidence="1" id="KW-0472">Membrane</keyword>
<proteinExistence type="predicted"/>
<feature type="transmembrane region" description="Helical" evidence="1">
    <location>
        <begin position="421"/>
        <end position="444"/>
    </location>
</feature>
<dbReference type="RefSeq" id="WP_076814433.1">
    <property type="nucleotide sequence ID" value="NZ_MOMC01000013.1"/>
</dbReference>
<feature type="transmembrane region" description="Helical" evidence="1">
    <location>
        <begin position="89"/>
        <end position="110"/>
    </location>
</feature>
<reference evidence="3" key="1">
    <citation type="submission" date="2016-10" db="EMBL/GenBank/DDBJ databases">
        <title>Frankia sp. NRRL B-16386 Genome sequencing.</title>
        <authorList>
            <person name="Ghodhbane-Gtari F."/>
            <person name="Swanson E."/>
            <person name="Gueddou A."/>
            <person name="Hezbri K."/>
            <person name="Ktari K."/>
            <person name="Nouioui I."/>
            <person name="Morris K."/>
            <person name="Simpson S."/>
            <person name="Abebe-Akele F."/>
            <person name="Thomas K."/>
            <person name="Gtari M."/>
            <person name="Tisa L.S."/>
        </authorList>
    </citation>
    <scope>NUCLEOTIDE SEQUENCE [LARGE SCALE GENOMIC DNA]</scope>
    <source>
        <strain evidence="3">NRRL B-16386</strain>
    </source>
</reference>
<keyword evidence="1" id="KW-1133">Transmembrane helix</keyword>
<dbReference type="STRING" id="1834516.BL253_06350"/>
<dbReference type="EMBL" id="MOMC01000013">
    <property type="protein sequence ID" value="ONH32111.1"/>
    <property type="molecule type" value="Genomic_DNA"/>
</dbReference>
<feature type="transmembrane region" description="Helical" evidence="1">
    <location>
        <begin position="348"/>
        <end position="367"/>
    </location>
</feature>
<feature type="transmembrane region" description="Helical" evidence="1">
    <location>
        <begin position="172"/>
        <end position="195"/>
    </location>
</feature>